<dbReference type="AlphaFoldDB" id="A0A7C9UV48"/>
<organism evidence="7 8">
    <name type="scientific">Magnetospirillum aberrantis SpK</name>
    <dbReference type="NCBI Taxonomy" id="908842"/>
    <lineage>
        <taxon>Bacteria</taxon>
        <taxon>Pseudomonadati</taxon>
        <taxon>Pseudomonadota</taxon>
        <taxon>Alphaproteobacteria</taxon>
        <taxon>Rhodospirillales</taxon>
        <taxon>Rhodospirillaceae</taxon>
        <taxon>Magnetospirillum</taxon>
    </lineage>
</organism>
<comment type="caution">
    <text evidence="7">The sequence shown here is derived from an EMBL/GenBank/DDBJ whole genome shotgun (WGS) entry which is preliminary data.</text>
</comment>
<keyword evidence="8" id="KW-1185">Reference proteome</keyword>
<accession>A0A7C9UV48</accession>
<name>A0A7C9UV48_9PROT</name>
<dbReference type="InterPro" id="IPR001123">
    <property type="entry name" value="LeuE-type"/>
</dbReference>
<reference evidence="7 8" key="1">
    <citation type="submission" date="2020-02" db="EMBL/GenBank/DDBJ databases">
        <authorList>
            <person name="Dziuba M."/>
            <person name="Kuznetsov B."/>
            <person name="Mardanov A."/>
            <person name="Ravin N."/>
            <person name="Grouzdev D."/>
        </authorList>
    </citation>
    <scope>NUCLEOTIDE SEQUENCE [LARGE SCALE GENOMIC DNA]</scope>
    <source>
        <strain evidence="7 8">SpK</strain>
    </source>
</reference>
<protein>
    <submittedName>
        <fullName evidence="7">LysE family transporter</fullName>
    </submittedName>
</protein>
<proteinExistence type="predicted"/>
<feature type="transmembrane region" description="Helical" evidence="6">
    <location>
        <begin position="144"/>
        <end position="165"/>
    </location>
</feature>
<keyword evidence="2" id="KW-1003">Cell membrane</keyword>
<gene>
    <name evidence="7" type="ORF">G4223_03700</name>
</gene>
<evidence type="ECO:0000256" key="5">
    <source>
        <dbReference type="ARBA" id="ARBA00023136"/>
    </source>
</evidence>
<evidence type="ECO:0000256" key="2">
    <source>
        <dbReference type="ARBA" id="ARBA00022475"/>
    </source>
</evidence>
<comment type="subcellular location">
    <subcellularLocation>
        <location evidence="1">Cell membrane</location>
        <topology evidence="1">Multi-pass membrane protein</topology>
    </subcellularLocation>
</comment>
<keyword evidence="4 6" id="KW-1133">Transmembrane helix</keyword>
<feature type="transmembrane region" description="Helical" evidence="6">
    <location>
        <begin position="74"/>
        <end position="91"/>
    </location>
</feature>
<evidence type="ECO:0000313" key="8">
    <source>
        <dbReference type="Proteomes" id="UP000480684"/>
    </source>
</evidence>
<evidence type="ECO:0000256" key="6">
    <source>
        <dbReference type="SAM" id="Phobius"/>
    </source>
</evidence>
<evidence type="ECO:0000256" key="1">
    <source>
        <dbReference type="ARBA" id="ARBA00004651"/>
    </source>
</evidence>
<evidence type="ECO:0000313" key="7">
    <source>
        <dbReference type="EMBL" id="NFV79212.1"/>
    </source>
</evidence>
<dbReference type="RefSeq" id="WP_163675185.1">
    <property type="nucleotide sequence ID" value="NZ_JAAIYP010000025.1"/>
</dbReference>
<dbReference type="GO" id="GO:0005886">
    <property type="term" value="C:plasma membrane"/>
    <property type="evidence" value="ECO:0007669"/>
    <property type="project" value="UniProtKB-SubCell"/>
</dbReference>
<evidence type="ECO:0000256" key="3">
    <source>
        <dbReference type="ARBA" id="ARBA00022692"/>
    </source>
</evidence>
<sequence>MITALLHGLLLALGLILPLGPQNALVLSQGAIQPSLWRALPVAFTAACCDTLLIVLAVAGVSAAVAALEWLHTILVVGGVGFLVVVGWLTWRSPPFDLDTSSRPAAGRQVAYAVALSLGNPHAIVDTVGVIGSSSLAYDGATRLAFAGACVLVSWVWFVVLAAAGRMVSRIEPARRLLNPFSAAVMWVSAAYLAASLV</sequence>
<dbReference type="PANTHER" id="PTHR30086">
    <property type="entry name" value="ARGININE EXPORTER PROTEIN ARGO"/>
    <property type="match status" value="1"/>
</dbReference>
<dbReference type="Pfam" id="PF01810">
    <property type="entry name" value="LysE"/>
    <property type="match status" value="1"/>
</dbReference>
<evidence type="ECO:0000256" key="4">
    <source>
        <dbReference type="ARBA" id="ARBA00022989"/>
    </source>
</evidence>
<feature type="transmembrane region" description="Helical" evidence="6">
    <location>
        <begin position="44"/>
        <end position="67"/>
    </location>
</feature>
<dbReference type="EMBL" id="JAAIYP010000025">
    <property type="protein sequence ID" value="NFV79212.1"/>
    <property type="molecule type" value="Genomic_DNA"/>
</dbReference>
<keyword evidence="3 6" id="KW-0812">Transmembrane</keyword>
<dbReference type="PANTHER" id="PTHR30086:SF20">
    <property type="entry name" value="ARGININE EXPORTER PROTEIN ARGO-RELATED"/>
    <property type="match status" value="1"/>
</dbReference>
<keyword evidence="5 6" id="KW-0472">Membrane</keyword>
<dbReference type="Proteomes" id="UP000480684">
    <property type="component" value="Unassembled WGS sequence"/>
</dbReference>
<feature type="transmembrane region" description="Helical" evidence="6">
    <location>
        <begin position="177"/>
        <end position="195"/>
    </location>
</feature>
<dbReference type="GO" id="GO:0015171">
    <property type="term" value="F:amino acid transmembrane transporter activity"/>
    <property type="evidence" value="ECO:0007669"/>
    <property type="project" value="TreeGrafter"/>
</dbReference>